<evidence type="ECO:0000313" key="1">
    <source>
        <dbReference type="EMBL" id="ARF15512.1"/>
    </source>
</evidence>
<dbReference type="EMBL" id="CP015108">
    <property type="protein sequence ID" value="ARF15512.1"/>
    <property type="molecule type" value="Genomic_DNA"/>
</dbReference>
<dbReference type="Proteomes" id="UP000192486">
    <property type="component" value="Chromosome"/>
</dbReference>
<keyword evidence="2" id="KW-1185">Reference proteome</keyword>
<proteinExistence type="predicted"/>
<organism evidence="1 2">
    <name type="scientific">Sporosarcina ureae</name>
    <dbReference type="NCBI Taxonomy" id="1571"/>
    <lineage>
        <taxon>Bacteria</taxon>
        <taxon>Bacillati</taxon>
        <taxon>Bacillota</taxon>
        <taxon>Bacilli</taxon>
        <taxon>Bacillales</taxon>
        <taxon>Caryophanaceae</taxon>
        <taxon>Sporosarcina</taxon>
    </lineage>
</organism>
<sequence>MYLLLDEPSFTVQTTIVMEIGFNEAFLLQHLHYRSLISTNKRDGYTWVYKTYEDWKEEIPFWSLNKIRRTIYSLESQGYLISNSSYNKMKIDRTKWYRVDYTKSIFLTQNGTLDVSN</sequence>
<evidence type="ECO:0000313" key="2">
    <source>
        <dbReference type="Proteomes" id="UP000192486"/>
    </source>
</evidence>
<dbReference type="RefSeq" id="WP_051210460.1">
    <property type="nucleotide sequence ID" value="NZ_CP015108.1"/>
</dbReference>
<accession>A0ABN4YRT3</accession>
<protein>
    <recommendedName>
        <fullName evidence="3">Replication protein</fullName>
    </recommendedName>
</protein>
<name>A0ABN4YRT3_SPOUR</name>
<gene>
    <name evidence="1" type="ORF">SporoS204_15910</name>
</gene>
<reference evidence="1 2" key="1">
    <citation type="submission" date="2016-04" db="EMBL/GenBank/DDBJ databases">
        <title>Comparative Genomics and Epigenetics of Sporosarcina ureae.</title>
        <authorList>
            <person name="Oliver A.S."/>
            <person name="Cooper K.K."/>
        </authorList>
    </citation>
    <scope>NUCLEOTIDE SEQUENCE [LARGE SCALE GENOMIC DNA]</scope>
    <source>
        <strain evidence="1 2">S204</strain>
    </source>
</reference>
<evidence type="ECO:0008006" key="3">
    <source>
        <dbReference type="Google" id="ProtNLM"/>
    </source>
</evidence>